<dbReference type="Proteomes" id="UP000295668">
    <property type="component" value="Unassembled WGS sequence"/>
</dbReference>
<feature type="chain" id="PRO_5020563923" evidence="1">
    <location>
        <begin position="26"/>
        <end position="396"/>
    </location>
</feature>
<evidence type="ECO:0000313" key="4">
    <source>
        <dbReference type="Proteomes" id="UP000295668"/>
    </source>
</evidence>
<reference evidence="3 4" key="1">
    <citation type="submission" date="2019-02" db="EMBL/GenBank/DDBJ databases">
        <title>Pedobacter sp. nov., a novel speices isolated from soil of pinguins habitat in Antarcitica.</title>
        <authorList>
            <person name="He R.-H."/>
        </authorList>
    </citation>
    <scope>NUCLEOTIDE SEQUENCE [LARGE SCALE GENOMIC DNA]</scope>
    <source>
        <strain evidence="3 4">E01020</strain>
    </source>
</reference>
<accession>A0A4R5MPU7</accession>
<dbReference type="SUPFAM" id="SSF56935">
    <property type="entry name" value="Porins"/>
    <property type="match status" value="1"/>
</dbReference>
<dbReference type="Pfam" id="PF19572">
    <property type="entry name" value="PorV"/>
    <property type="match status" value="1"/>
</dbReference>
<organism evidence="3 4">
    <name type="scientific">Pedobacter changchengzhani</name>
    <dbReference type="NCBI Taxonomy" id="2529274"/>
    <lineage>
        <taxon>Bacteria</taxon>
        <taxon>Pseudomonadati</taxon>
        <taxon>Bacteroidota</taxon>
        <taxon>Sphingobacteriia</taxon>
        <taxon>Sphingobacteriales</taxon>
        <taxon>Sphingobacteriaceae</taxon>
        <taxon>Pedobacter</taxon>
    </lineage>
</organism>
<dbReference type="NCBIfam" id="NF033710">
    <property type="entry name" value="T9SS_OM_PorV"/>
    <property type="match status" value="1"/>
</dbReference>
<feature type="domain" description="Type IX secretion system protein PorV" evidence="2">
    <location>
        <begin position="33"/>
        <end position="270"/>
    </location>
</feature>
<name>A0A4R5MPU7_9SPHI</name>
<dbReference type="InterPro" id="IPR045741">
    <property type="entry name" value="PorV"/>
</dbReference>
<dbReference type="InterPro" id="IPR047799">
    <property type="entry name" value="T9SS_OM_PorV"/>
</dbReference>
<dbReference type="Gene3D" id="2.40.160.60">
    <property type="entry name" value="Outer membrane protein transport protein (OMPP1/FadL/TodX)"/>
    <property type="match status" value="1"/>
</dbReference>
<gene>
    <name evidence="3" type="primary">porV</name>
    <name evidence="3" type="ORF">EZJ43_02000</name>
</gene>
<evidence type="ECO:0000313" key="3">
    <source>
        <dbReference type="EMBL" id="TDG37887.1"/>
    </source>
</evidence>
<protein>
    <submittedName>
        <fullName evidence="3">Type IX secretion system outer membrane channel protein PorV</fullName>
    </submittedName>
</protein>
<sequence length="396" mass="42719">MSLSPYIRFFWCSALLLFTVGNLQAQVQTNGSEANNIITAVPFLLITPDARAGSMGNAGVAVAGDANSSSINVAKLAYLKDDYGFGISYSPWLKNLVPDINLAYLSGYYKLDDRNTIASSLRYFSLGNIQLTDENQQSLGVFNPNEFAFDASFVRSFGEEFALGTTLRFIYSNLGSNLVSSGQQSSPGKAVAADVSGIYNSSVRLFNTDALVSVGANISNIGTKMSYSSGGTSYFLPTNLKLGGATSFNFDGNSEITVALDFNKLLVPTQPIYDNNGNIVSGKDPNRSVPAGIFGSFSDAPGGFNEELKEVGLSTGVEYIYDKQFALRAGYQYQNPAKGDARYFTLGAGFKYNVLNLDLSYLIANAQTSPLANTLRFSLLFNFGRTKAEDRKLGRD</sequence>
<evidence type="ECO:0000256" key="1">
    <source>
        <dbReference type="SAM" id="SignalP"/>
    </source>
</evidence>
<dbReference type="OrthoDB" id="9758448at2"/>
<evidence type="ECO:0000259" key="2">
    <source>
        <dbReference type="Pfam" id="PF19572"/>
    </source>
</evidence>
<dbReference type="AlphaFoldDB" id="A0A4R5MPU7"/>
<comment type="caution">
    <text evidence="3">The sequence shown here is derived from an EMBL/GenBank/DDBJ whole genome shotgun (WGS) entry which is preliminary data.</text>
</comment>
<dbReference type="NCBIfam" id="NF033709">
    <property type="entry name" value="PorV_fam"/>
    <property type="match status" value="1"/>
</dbReference>
<dbReference type="RefSeq" id="WP_133260980.1">
    <property type="nucleotide sequence ID" value="NZ_SJCY01000001.1"/>
</dbReference>
<dbReference type="EMBL" id="SJCY01000001">
    <property type="protein sequence ID" value="TDG37887.1"/>
    <property type="molecule type" value="Genomic_DNA"/>
</dbReference>
<keyword evidence="1" id="KW-0732">Signal</keyword>
<proteinExistence type="predicted"/>
<keyword evidence="4" id="KW-1185">Reference proteome</keyword>
<feature type="signal peptide" evidence="1">
    <location>
        <begin position="1"/>
        <end position="25"/>
    </location>
</feature>